<evidence type="ECO:0000313" key="2">
    <source>
        <dbReference type="Proteomes" id="UP000230760"/>
    </source>
</evidence>
<protein>
    <recommendedName>
        <fullName evidence="3">Serine protease</fullName>
    </recommendedName>
</protein>
<evidence type="ECO:0008006" key="3">
    <source>
        <dbReference type="Google" id="ProtNLM"/>
    </source>
</evidence>
<organism evidence="1 2">
    <name type="scientific">Candidatus Nealsonbacteria bacterium CG_4_10_14_0_2_um_filter_38_17</name>
    <dbReference type="NCBI Taxonomy" id="1974680"/>
    <lineage>
        <taxon>Bacteria</taxon>
        <taxon>Candidatus Nealsoniibacteriota</taxon>
    </lineage>
</organism>
<proteinExistence type="predicted"/>
<dbReference type="EMBL" id="PFPB01000063">
    <property type="protein sequence ID" value="PIZ88656.1"/>
    <property type="molecule type" value="Genomic_DNA"/>
</dbReference>
<dbReference type="Pfam" id="PF13365">
    <property type="entry name" value="Trypsin_2"/>
    <property type="match status" value="1"/>
</dbReference>
<dbReference type="SUPFAM" id="SSF50494">
    <property type="entry name" value="Trypsin-like serine proteases"/>
    <property type="match status" value="1"/>
</dbReference>
<gene>
    <name evidence="1" type="ORF">COX90_03445</name>
</gene>
<dbReference type="InterPro" id="IPR009003">
    <property type="entry name" value="Peptidase_S1_PA"/>
</dbReference>
<dbReference type="Proteomes" id="UP000230760">
    <property type="component" value="Unassembled WGS sequence"/>
</dbReference>
<dbReference type="Gene3D" id="2.40.10.10">
    <property type="entry name" value="Trypsin-like serine proteases"/>
    <property type="match status" value="2"/>
</dbReference>
<comment type="caution">
    <text evidence="1">The sequence shown here is derived from an EMBL/GenBank/DDBJ whole genome shotgun (WGS) entry which is preliminary data.</text>
</comment>
<evidence type="ECO:0000313" key="1">
    <source>
        <dbReference type="EMBL" id="PIZ88656.1"/>
    </source>
</evidence>
<accession>A0A2M7UXF7</accession>
<name>A0A2M7UXF7_9BACT</name>
<dbReference type="AlphaFoldDB" id="A0A2M7UXF7"/>
<reference evidence="2" key="1">
    <citation type="submission" date="2017-09" db="EMBL/GenBank/DDBJ databases">
        <title>Depth-based differentiation of microbial function through sediment-hosted aquifers and enrichment of novel symbionts in the deep terrestrial subsurface.</title>
        <authorList>
            <person name="Probst A.J."/>
            <person name="Ladd B."/>
            <person name="Jarett J.K."/>
            <person name="Geller-Mcgrath D.E."/>
            <person name="Sieber C.M.K."/>
            <person name="Emerson J.B."/>
            <person name="Anantharaman K."/>
            <person name="Thomas B.C."/>
            <person name="Malmstrom R."/>
            <person name="Stieglmeier M."/>
            <person name="Klingl A."/>
            <person name="Woyke T."/>
            <person name="Ryan C.M."/>
            <person name="Banfield J.F."/>
        </authorList>
    </citation>
    <scope>NUCLEOTIDE SEQUENCE [LARGE SCALE GENOMIC DNA]</scope>
</reference>
<dbReference type="InterPro" id="IPR043504">
    <property type="entry name" value="Peptidase_S1_PA_chymotrypsin"/>
</dbReference>
<sequence length="241" mass="26448">MLKKPLKVIAILLLGIIGGFLYQAFLLPYLATNPYFEKFKFIKDFKDRQIIYPKEVVIIKENSALEDAVGKVEKTVVGIKATKKNSQTIEGSGLILTSDGLVITLNSLLPEGYILNVSLDNESVPIQVLQRDAKQNLALAKIERNNLQTIGFADLGRTKLGERIFLVGAFFEKSGIKKTVNEGVVKSFNESLIKTNIIEDANLAGSSLFDIEGNLLGLNTVDKMGKVSAISVNKVREFSGL</sequence>